<dbReference type="PANTHER" id="PTHR48098">
    <property type="entry name" value="ENTEROCHELIN ESTERASE-RELATED"/>
    <property type="match status" value="1"/>
</dbReference>
<evidence type="ECO:0000313" key="2">
    <source>
        <dbReference type="EMBL" id="ALG08402.1"/>
    </source>
</evidence>
<dbReference type="SUPFAM" id="SSF53474">
    <property type="entry name" value="alpha/beta-Hydrolases"/>
    <property type="match status" value="1"/>
</dbReference>
<gene>
    <name evidence="2" type="ORF">AOZ06_17115</name>
</gene>
<sequence length="335" mass="36153">MRTSIRRAFALSTAAVAVMALSTSTAQAADPPTLRDGHGLTQLGAATGNATDFVITVTTPEVTGEHHIRIILPTGYHDDPARRYPVMYWLHGANSDPVEQNYAAMSDSDSMITVMPDGGARSWYANWLNQKTALGAQNWENFHIRQVVPFVDANLRTVATRQARAVVGLSMGGFGAFHYAQKHPHLFGQAASLSGDIDLSTKFMALRMAVVASLVVYKPAVDSDAVFGSPYPVFGADRRWNEVDPSQHVDRFAGVGVYIYVGNAGGRTTDPEFWLEGAAQNVAANMRAQGLPHHFVDFGDGSNWGTGCDGGHNTMACRETSLRDLIPRLAKAFAG</sequence>
<dbReference type="InterPro" id="IPR050583">
    <property type="entry name" value="Mycobacterial_A85_antigen"/>
</dbReference>
<proteinExistence type="predicted"/>
<dbReference type="InterPro" id="IPR029058">
    <property type="entry name" value="AB_hydrolase_fold"/>
</dbReference>
<dbReference type="Gene3D" id="3.40.50.1820">
    <property type="entry name" value="alpha/beta hydrolase"/>
    <property type="match status" value="1"/>
</dbReference>
<keyword evidence="3" id="KW-1185">Reference proteome</keyword>
<dbReference type="OrthoDB" id="4527292at2"/>
<dbReference type="InterPro" id="IPR000801">
    <property type="entry name" value="Esterase-like"/>
</dbReference>
<feature type="signal peptide" evidence="1">
    <location>
        <begin position="1"/>
        <end position="28"/>
    </location>
</feature>
<dbReference type="STRING" id="860235.AOZ06_17115"/>
<dbReference type="Proteomes" id="UP000063699">
    <property type="component" value="Chromosome"/>
</dbReference>
<dbReference type="EMBL" id="CP012752">
    <property type="protein sequence ID" value="ALG08402.1"/>
    <property type="molecule type" value="Genomic_DNA"/>
</dbReference>
<keyword evidence="1" id="KW-0732">Signal</keyword>
<protein>
    <submittedName>
        <fullName evidence="2">Esterase</fullName>
    </submittedName>
</protein>
<accession>A0A0N9I2H4</accession>
<dbReference type="Pfam" id="PF00756">
    <property type="entry name" value="Esterase"/>
    <property type="match status" value="1"/>
</dbReference>
<evidence type="ECO:0000313" key="3">
    <source>
        <dbReference type="Proteomes" id="UP000063699"/>
    </source>
</evidence>
<dbReference type="PANTHER" id="PTHR48098:SF1">
    <property type="entry name" value="DIACYLGLYCEROL ACYLTRANSFERASE_MYCOLYLTRANSFERASE AG85A"/>
    <property type="match status" value="1"/>
</dbReference>
<dbReference type="RefSeq" id="WP_054290309.1">
    <property type="nucleotide sequence ID" value="NZ_CP012752.1"/>
</dbReference>
<dbReference type="KEGG" id="kphy:AOZ06_17115"/>
<name>A0A0N9I2H4_9PSEU</name>
<dbReference type="AlphaFoldDB" id="A0A0N9I2H4"/>
<dbReference type="GO" id="GO:0016747">
    <property type="term" value="F:acyltransferase activity, transferring groups other than amino-acyl groups"/>
    <property type="evidence" value="ECO:0007669"/>
    <property type="project" value="TreeGrafter"/>
</dbReference>
<organism evidence="2 3">
    <name type="scientific">Kibdelosporangium phytohabitans</name>
    <dbReference type="NCBI Taxonomy" id="860235"/>
    <lineage>
        <taxon>Bacteria</taxon>
        <taxon>Bacillati</taxon>
        <taxon>Actinomycetota</taxon>
        <taxon>Actinomycetes</taxon>
        <taxon>Pseudonocardiales</taxon>
        <taxon>Pseudonocardiaceae</taxon>
        <taxon>Kibdelosporangium</taxon>
    </lineage>
</organism>
<evidence type="ECO:0000256" key="1">
    <source>
        <dbReference type="SAM" id="SignalP"/>
    </source>
</evidence>
<reference evidence="2 3" key="1">
    <citation type="submission" date="2015-07" db="EMBL/GenBank/DDBJ databases">
        <title>Genome sequencing of Kibdelosporangium phytohabitans.</title>
        <authorList>
            <person name="Qin S."/>
            <person name="Xing K."/>
        </authorList>
    </citation>
    <scope>NUCLEOTIDE SEQUENCE [LARGE SCALE GENOMIC DNA]</scope>
    <source>
        <strain evidence="2 3">KLBMP1111</strain>
    </source>
</reference>
<feature type="chain" id="PRO_5006035783" evidence="1">
    <location>
        <begin position="29"/>
        <end position="335"/>
    </location>
</feature>